<accession>A0A4P9VJ16</accession>
<feature type="chain" id="PRO_5020695969" description="Secreted protein" evidence="1">
    <location>
        <begin position="20"/>
        <end position="66"/>
    </location>
</feature>
<evidence type="ECO:0000256" key="1">
    <source>
        <dbReference type="SAM" id="SignalP"/>
    </source>
</evidence>
<sequence>MKLNTLLIVFTLVSPVALAEPHDPFRDTDDSVVVEQQEKTQSEISGIEKSGCLVNSDNCQEAEAED</sequence>
<dbReference type="Proteomes" id="UP000257039">
    <property type="component" value="Unassembled WGS sequence"/>
</dbReference>
<evidence type="ECO:0008006" key="4">
    <source>
        <dbReference type="Google" id="ProtNLM"/>
    </source>
</evidence>
<keyword evidence="3" id="KW-1185">Reference proteome</keyword>
<protein>
    <recommendedName>
        <fullName evidence="4">Secreted protein</fullName>
    </recommendedName>
</protein>
<keyword evidence="1" id="KW-0732">Signal</keyword>
<evidence type="ECO:0000313" key="2">
    <source>
        <dbReference type="EMBL" id="RDH42556.1"/>
    </source>
</evidence>
<dbReference type="EMBL" id="NDXW01000001">
    <property type="protein sequence ID" value="RDH42556.1"/>
    <property type="molecule type" value="Genomic_DNA"/>
</dbReference>
<evidence type="ECO:0000313" key="3">
    <source>
        <dbReference type="Proteomes" id="UP000257039"/>
    </source>
</evidence>
<reference evidence="2 3" key="1">
    <citation type="submission" date="2017-04" db="EMBL/GenBank/DDBJ databases">
        <title>Draft genome sequence of Zooshikella ganghwensis VG4 isolated from Red Sea sediments.</title>
        <authorList>
            <person name="Rehman Z."/>
            <person name="Alam I."/>
            <person name="Kamau A."/>
            <person name="Bajic V."/>
            <person name="Leiknes T."/>
        </authorList>
    </citation>
    <scope>NUCLEOTIDE SEQUENCE [LARGE SCALE GENOMIC DNA]</scope>
    <source>
        <strain evidence="2 3">VG4</strain>
    </source>
</reference>
<proteinExistence type="predicted"/>
<feature type="signal peptide" evidence="1">
    <location>
        <begin position="1"/>
        <end position="19"/>
    </location>
</feature>
<dbReference type="RefSeq" id="WP_094786042.1">
    <property type="nucleotide sequence ID" value="NZ_NDXW01000001.1"/>
</dbReference>
<comment type="caution">
    <text evidence="2">The sequence shown here is derived from an EMBL/GenBank/DDBJ whole genome shotgun (WGS) entry which is preliminary data.</text>
</comment>
<dbReference type="AlphaFoldDB" id="A0A4P9VJ16"/>
<organism evidence="2 3">
    <name type="scientific">Zooshikella ganghwensis</name>
    <dbReference type="NCBI Taxonomy" id="202772"/>
    <lineage>
        <taxon>Bacteria</taxon>
        <taxon>Pseudomonadati</taxon>
        <taxon>Pseudomonadota</taxon>
        <taxon>Gammaproteobacteria</taxon>
        <taxon>Oceanospirillales</taxon>
        <taxon>Zooshikellaceae</taxon>
        <taxon>Zooshikella</taxon>
    </lineage>
</organism>
<name>A0A4P9VJ16_9GAMM</name>
<gene>
    <name evidence="2" type="ORF">B9G39_03340</name>
</gene>